<dbReference type="GeneID" id="54781270"/>
<dbReference type="GO" id="GO:0070823">
    <property type="term" value="C:HDA1 complex"/>
    <property type="evidence" value="ECO:0007669"/>
    <property type="project" value="InterPro"/>
</dbReference>
<name>A0A642UPN5_DIURU</name>
<comment type="caution">
    <text evidence="3">The sequence shown here is derived from an EMBL/GenBank/DDBJ whole genome shotgun (WGS) entry which is preliminary data.</text>
</comment>
<dbReference type="Pfam" id="PF11496">
    <property type="entry name" value="HDA2-3"/>
    <property type="match status" value="1"/>
</dbReference>
<gene>
    <name evidence="3" type="ORF">DIURU_002619</name>
</gene>
<proteinExistence type="predicted"/>
<organism evidence="3 4">
    <name type="scientific">Diutina rugosa</name>
    <name type="common">Yeast</name>
    <name type="synonym">Candida rugosa</name>
    <dbReference type="NCBI Taxonomy" id="5481"/>
    <lineage>
        <taxon>Eukaryota</taxon>
        <taxon>Fungi</taxon>
        <taxon>Dikarya</taxon>
        <taxon>Ascomycota</taxon>
        <taxon>Saccharomycotina</taxon>
        <taxon>Pichiomycetes</taxon>
        <taxon>Debaryomycetaceae</taxon>
        <taxon>Diutina</taxon>
    </lineage>
</organism>
<dbReference type="RefSeq" id="XP_034012586.1">
    <property type="nucleotide sequence ID" value="XM_034155290.1"/>
</dbReference>
<accession>A0A642UPN5</accession>
<sequence length="912" mass="103197">MNLFKILDGTPEPPIIDLHLPSVNDGGDYCLATPMYDFQKELTDQIVSLHYPDILKYCELQDARDIIVKSLEICISNCMAVSTHPYLLIDHYMPKNLYVRDMPAKLAETSGKFNVLKDLVNVMIECNPSGQQPQKKHIGVVMNNHQRQFDLVEALLVGGCVAKKNVKRYSGNPNKNNKTLASASTTIHLIPGDGQVTRDAESLSQVKFDVLIVFDGHVDTSNDYFTQLRRQNRRGEAVIIRLVPMRTIEHVQRFYRDHDPTDTKDKLYRLISSIVCLRDHVGTLPPDTVPIYNQRLTYLSKPFFDDVFRSQARLTSFPPWPLPELPPIPKFSCSDVERSLLTEVHFHYTPYDNANGDDAEEVVHEKVPTYYETKRLQSDYVTNPLKNDYDKLIGIHSNLLVGGHGTDNTKFTPNLLTHKLILQLNNAINDYHAVTDSVKIYEHYASDEHQSRNGRRQRELDSTLASINVDIDHAEKRIDVATKKLASRQDEIEQFKRDIAVSKQAVETFLETELNKPKTEPSKLQVIKVEPTEKTNNVEHNEKVVAPMVEEEDVEMTEVVKEEVVNDNGDQSISNGTATTTEPSDTKPNDAAKSSEDSNNNADSMDVDKPEEPSKSIPNESDKTKESPSEKSDEPEESKSEETKPEEAKPEEAKPEESKPEETKSEETTSEGAKLEDAKPEESKPEEAKSEDTTPKVDKPEELATKPDSSVVHKDESESAKLDEQPQEKAAETAVKDEASEDKIDVDQEPKTTVVLSEGQPVATIVTDDKAADSISNGTSESTFTQFYHNQLKIWELQAKIKETIDKITARSEEKSYIAKEVENCQKSMVDSEAEIATVKESIAVEEQKLAQVREKEAESRKRFHAEMEEMESTIKKEKTLNDEMRLHLAESLQYLRSTPYMKKRKGRTPNK</sequence>
<evidence type="ECO:0000313" key="3">
    <source>
        <dbReference type="EMBL" id="KAA8902899.1"/>
    </source>
</evidence>
<feature type="compositionally biased region" description="Basic and acidic residues" evidence="2">
    <location>
        <begin position="584"/>
        <end position="596"/>
    </location>
</feature>
<dbReference type="Gene3D" id="3.40.50.12360">
    <property type="match status" value="1"/>
</dbReference>
<feature type="coiled-coil region" evidence="1">
    <location>
        <begin position="836"/>
        <end position="863"/>
    </location>
</feature>
<evidence type="ECO:0000256" key="2">
    <source>
        <dbReference type="SAM" id="MobiDB-lite"/>
    </source>
</evidence>
<dbReference type="InterPro" id="IPR026216">
    <property type="entry name" value="HDA3"/>
</dbReference>
<dbReference type="InterPro" id="IPR021006">
    <property type="entry name" value="Hda2/3"/>
</dbReference>
<feature type="compositionally biased region" description="Basic and acidic residues" evidence="2">
    <location>
        <begin position="606"/>
        <end position="750"/>
    </location>
</feature>
<reference evidence="3 4" key="1">
    <citation type="submission" date="2019-07" db="EMBL/GenBank/DDBJ databases">
        <title>Genome assembly of two rare yeast pathogens: Diutina rugosa and Trichomonascus ciferrii.</title>
        <authorList>
            <person name="Mixao V."/>
            <person name="Saus E."/>
            <person name="Hansen A."/>
            <person name="Lass-Flor C."/>
            <person name="Gabaldon T."/>
        </authorList>
    </citation>
    <scope>NUCLEOTIDE SEQUENCE [LARGE SCALE GENOMIC DNA]</scope>
    <source>
        <strain evidence="3 4">CBS 613</strain>
    </source>
</reference>
<evidence type="ECO:0000256" key="1">
    <source>
        <dbReference type="SAM" id="Coils"/>
    </source>
</evidence>
<evidence type="ECO:0008006" key="5">
    <source>
        <dbReference type="Google" id="ProtNLM"/>
    </source>
</evidence>
<protein>
    <recommendedName>
        <fullName evidence="5">HDA1 complex subunit 3</fullName>
    </recommendedName>
</protein>
<evidence type="ECO:0000313" key="4">
    <source>
        <dbReference type="Proteomes" id="UP000449547"/>
    </source>
</evidence>
<feature type="region of interest" description="Disordered" evidence="2">
    <location>
        <begin position="563"/>
        <end position="757"/>
    </location>
</feature>
<dbReference type="AlphaFoldDB" id="A0A642UPN5"/>
<dbReference type="PRINTS" id="PR02093">
    <property type="entry name" value="HDA1SUBUNIT3"/>
</dbReference>
<dbReference type="InterPro" id="IPR038609">
    <property type="entry name" value="HDA1_su2/3_sf"/>
</dbReference>
<keyword evidence="1" id="KW-0175">Coiled coil</keyword>
<dbReference type="OrthoDB" id="3647690at2759"/>
<keyword evidence="4" id="KW-1185">Reference proteome</keyword>
<dbReference type="EMBL" id="SWFT01000081">
    <property type="protein sequence ID" value="KAA8902899.1"/>
    <property type="molecule type" value="Genomic_DNA"/>
</dbReference>
<dbReference type="Proteomes" id="UP000449547">
    <property type="component" value="Unassembled WGS sequence"/>
</dbReference>
<feature type="coiled-coil region" evidence="1">
    <location>
        <begin position="464"/>
        <end position="498"/>
    </location>
</feature>
<dbReference type="VEuPathDB" id="FungiDB:DIURU_002619"/>
<feature type="compositionally biased region" description="Polar residues" evidence="2">
    <location>
        <begin position="568"/>
        <end position="583"/>
    </location>
</feature>